<dbReference type="PANTHER" id="PTHR31669">
    <property type="entry name" value="PROTEIN FAR1-RELATED SEQUENCE 10-RELATED"/>
    <property type="match status" value="1"/>
</dbReference>
<gene>
    <name evidence="9" type="ORF">ZIOFF_066510</name>
</gene>
<feature type="compositionally biased region" description="Polar residues" evidence="7">
    <location>
        <begin position="717"/>
        <end position="726"/>
    </location>
</feature>
<dbReference type="EMBL" id="JACMSC010000018">
    <property type="protein sequence ID" value="KAG6477257.1"/>
    <property type="molecule type" value="Genomic_DNA"/>
</dbReference>
<keyword evidence="2 6" id="KW-0479">Metal-binding</keyword>
<dbReference type="GO" id="GO:0005634">
    <property type="term" value="C:nucleus"/>
    <property type="evidence" value="ECO:0007669"/>
    <property type="project" value="UniProtKB-SubCell"/>
</dbReference>
<evidence type="ECO:0000256" key="2">
    <source>
        <dbReference type="ARBA" id="ARBA00022723"/>
    </source>
</evidence>
<comment type="caution">
    <text evidence="9">The sequence shown here is derived from an EMBL/GenBank/DDBJ whole genome shotgun (WGS) entry which is preliminary data.</text>
</comment>
<comment type="subcellular location">
    <subcellularLocation>
        <location evidence="6">Nucleus</location>
    </subcellularLocation>
</comment>
<dbReference type="InterPro" id="IPR031052">
    <property type="entry name" value="FHY3/FAR1"/>
</dbReference>
<reference evidence="9 10" key="1">
    <citation type="submission" date="2020-08" db="EMBL/GenBank/DDBJ databases">
        <title>Plant Genome Project.</title>
        <authorList>
            <person name="Zhang R.-G."/>
        </authorList>
    </citation>
    <scope>NUCLEOTIDE SEQUENCE [LARGE SCALE GENOMIC DNA]</scope>
    <source>
        <tissue evidence="9">Rhizome</tissue>
    </source>
</reference>
<feature type="domain" description="SWIM-type" evidence="8">
    <location>
        <begin position="507"/>
        <end position="543"/>
    </location>
</feature>
<dbReference type="InterPro" id="IPR006564">
    <property type="entry name" value="Znf_PMZ"/>
</dbReference>
<dbReference type="GO" id="GO:0006355">
    <property type="term" value="P:regulation of DNA-templated transcription"/>
    <property type="evidence" value="ECO:0007669"/>
    <property type="project" value="UniProtKB-UniRule"/>
</dbReference>
<evidence type="ECO:0000256" key="5">
    <source>
        <dbReference type="PROSITE-ProRule" id="PRU00325"/>
    </source>
</evidence>
<evidence type="ECO:0000259" key="8">
    <source>
        <dbReference type="PROSITE" id="PS50966"/>
    </source>
</evidence>
<keyword evidence="4 6" id="KW-0862">Zinc</keyword>
<keyword evidence="10" id="KW-1185">Reference proteome</keyword>
<feature type="compositionally biased region" description="Basic and acidic residues" evidence="7">
    <location>
        <begin position="728"/>
        <end position="749"/>
    </location>
</feature>
<evidence type="ECO:0000256" key="7">
    <source>
        <dbReference type="SAM" id="MobiDB-lite"/>
    </source>
</evidence>
<accession>A0A8J5KHW5</accession>
<organism evidence="9 10">
    <name type="scientific">Zingiber officinale</name>
    <name type="common">Ginger</name>
    <name type="synonym">Amomum zingiber</name>
    <dbReference type="NCBI Taxonomy" id="94328"/>
    <lineage>
        <taxon>Eukaryota</taxon>
        <taxon>Viridiplantae</taxon>
        <taxon>Streptophyta</taxon>
        <taxon>Embryophyta</taxon>
        <taxon>Tracheophyta</taxon>
        <taxon>Spermatophyta</taxon>
        <taxon>Magnoliopsida</taxon>
        <taxon>Liliopsida</taxon>
        <taxon>Zingiberales</taxon>
        <taxon>Zingiberaceae</taxon>
        <taxon>Zingiber</taxon>
    </lineage>
</organism>
<evidence type="ECO:0000256" key="4">
    <source>
        <dbReference type="ARBA" id="ARBA00022833"/>
    </source>
</evidence>
<dbReference type="InterPro" id="IPR007527">
    <property type="entry name" value="Znf_SWIM"/>
</dbReference>
<dbReference type="Pfam" id="PF04434">
    <property type="entry name" value="SWIM"/>
    <property type="match status" value="1"/>
</dbReference>
<evidence type="ECO:0000256" key="1">
    <source>
        <dbReference type="ARBA" id="ARBA00005889"/>
    </source>
</evidence>
<name>A0A8J5KHW5_ZINOF</name>
<feature type="region of interest" description="Disordered" evidence="7">
    <location>
        <begin position="707"/>
        <end position="764"/>
    </location>
</feature>
<evidence type="ECO:0000256" key="3">
    <source>
        <dbReference type="ARBA" id="ARBA00022771"/>
    </source>
</evidence>
<feature type="compositionally biased region" description="Acidic residues" evidence="7">
    <location>
        <begin position="1"/>
        <end position="11"/>
    </location>
</feature>
<dbReference type="SMART" id="SM00575">
    <property type="entry name" value="ZnF_PMZ"/>
    <property type="match status" value="1"/>
</dbReference>
<dbReference type="PANTHER" id="PTHR31669:SF293">
    <property type="entry name" value="PROTEIN FAR1-RELATED SEQUENCE"/>
    <property type="match status" value="1"/>
</dbReference>
<dbReference type="GO" id="GO:0008270">
    <property type="term" value="F:zinc ion binding"/>
    <property type="evidence" value="ECO:0007669"/>
    <property type="project" value="UniProtKB-UniRule"/>
</dbReference>
<feature type="region of interest" description="Disordered" evidence="7">
    <location>
        <begin position="1"/>
        <end position="20"/>
    </location>
</feature>
<comment type="function">
    <text evidence="6">Putative transcription activator involved in regulating light control of development.</text>
</comment>
<keyword evidence="6" id="KW-0539">Nucleus</keyword>
<dbReference type="InterPro" id="IPR004330">
    <property type="entry name" value="FAR1_DNA_bnd_dom"/>
</dbReference>
<dbReference type="PROSITE" id="PS50966">
    <property type="entry name" value="ZF_SWIM"/>
    <property type="match status" value="1"/>
</dbReference>
<evidence type="ECO:0000256" key="6">
    <source>
        <dbReference type="RuleBase" id="RU367018"/>
    </source>
</evidence>
<sequence>METTSSEDDESLKDNNVDLNDDNIEQHMSFDVSSQLTDADNLFSSHQHNSENIEPFVGMEFESEESAKLFYMAYASRVGFSVRISKSRRSRNDESIIMRRFVCSKEGFHLKKGKFDDGKKKRKRATIREGCNAMIEVIQKYYGRWVVTKLVKEHNHVVAAPSRVLYVAPESYGNADPYLGMDFPSHEAAQTFYYAYASRIGFDVRIRLSRRSTRDESFVMRRFVCTKEGFTPYEDNFDESKKKRNRTPTREGCKAMFEVIKKDYGKWIVSKLVLEHTHDLAVAPSKVHYIQSDCEVVVLAKSGTLNREKPAAPSSKTHLGKFGEFSDVPSNGNGFRTEEFEKCVNVSGTADIFESCWLALIEKFDLGENSWLQLLFDIRQKWVPAYVKDVFTAEVSFTQKPESLVNFFEKYFNTKTSLLVLASLLEQAMAGWYEREALEDLASSYTRPILSTPSNMLKQVVDIYTRTIFDVFQEEFVESLGYLIDKIDDGVICKFNVTKNEDISTSFIVTYNFSNKRTSCSCCKFETSGILCRHILRVFLTVDVRSLPECYILKRWTKDAKNGFVLDESLRYNELYRDAVKYAKEGSTSEEVYAIAKSALQIGFSQVGLPVQKPLRIRIIKLICPPSQVRISLLWVEEVGSKAMHSKQQTSQHEQKIISVAEEYLVHPTINVRRTVTDEMSPEQVNGIQQGQSLEPPLEHLQTTIASHQERGKRDGSTWNGDSPSPTAKRDLSAKKESLESTQRHMAKGERKRHGQDASYSDDDAEETLALGPTHMSLRERVTHLEKFVHQEFREVCQQQTEMLEMMRCWDLAYQGPPPPADDV</sequence>
<dbReference type="Pfam" id="PF03101">
    <property type="entry name" value="FAR1"/>
    <property type="match status" value="2"/>
</dbReference>
<evidence type="ECO:0000313" key="10">
    <source>
        <dbReference type="Proteomes" id="UP000734854"/>
    </source>
</evidence>
<proteinExistence type="inferred from homology"/>
<evidence type="ECO:0000313" key="9">
    <source>
        <dbReference type="EMBL" id="KAG6477257.1"/>
    </source>
</evidence>
<protein>
    <recommendedName>
        <fullName evidence="6">Protein FAR1-RELATED SEQUENCE</fullName>
    </recommendedName>
</protein>
<dbReference type="AlphaFoldDB" id="A0A8J5KHW5"/>
<keyword evidence="3 5" id="KW-0863">Zinc-finger</keyword>
<comment type="similarity">
    <text evidence="1 6">Belongs to the FHY3/FAR1 family.</text>
</comment>
<dbReference type="Proteomes" id="UP000734854">
    <property type="component" value="Unassembled WGS sequence"/>
</dbReference>